<dbReference type="GO" id="GO:0005840">
    <property type="term" value="C:ribosome"/>
    <property type="evidence" value="ECO:0007669"/>
    <property type="project" value="UniProtKB-KW"/>
</dbReference>
<keyword evidence="2" id="KW-0687">Ribonucleoprotein</keyword>
<keyword evidence="1" id="KW-1185">Reference proteome</keyword>
<organism evidence="1 2">
    <name type="scientific">Sapajus apella</name>
    <name type="common">Brown-capped capuchin</name>
    <name type="synonym">Cebus apella</name>
    <dbReference type="NCBI Taxonomy" id="9515"/>
    <lineage>
        <taxon>Eukaryota</taxon>
        <taxon>Metazoa</taxon>
        <taxon>Chordata</taxon>
        <taxon>Craniata</taxon>
        <taxon>Vertebrata</taxon>
        <taxon>Euteleostomi</taxon>
        <taxon>Mammalia</taxon>
        <taxon>Eutheria</taxon>
        <taxon>Euarchontoglires</taxon>
        <taxon>Primates</taxon>
        <taxon>Haplorrhini</taxon>
        <taxon>Platyrrhini</taxon>
        <taxon>Cebidae</taxon>
        <taxon>Cebinae</taxon>
        <taxon>Sapajus</taxon>
    </lineage>
</organism>
<dbReference type="GeneID" id="116552223"/>
<reference evidence="2" key="1">
    <citation type="submission" date="2025-08" db="UniProtKB">
        <authorList>
            <consortium name="RefSeq"/>
        </authorList>
    </citation>
    <scope>IDENTIFICATION</scope>
    <source>
        <tissue evidence="2">Blood</tissue>
    </source>
</reference>
<keyword evidence="2" id="KW-0689">Ribosomal protein</keyword>
<dbReference type="CTD" id="6167"/>
<gene>
    <name evidence="2" type="primary">RPL37</name>
</gene>
<dbReference type="RefSeq" id="XP_032134761.1">
    <property type="nucleotide sequence ID" value="XM_032278870.1"/>
</dbReference>
<accession>A0A6J3HWZ8</accession>
<name>A0A6J3HWZ8_SAPAP</name>
<evidence type="ECO:0000313" key="2">
    <source>
        <dbReference type="RefSeq" id="XP_032134761.1"/>
    </source>
</evidence>
<dbReference type="AlphaFoldDB" id="A0A6J3HWZ8"/>
<proteinExistence type="predicted"/>
<protein>
    <submittedName>
        <fullName evidence="2">60S ribosomal protein L37 isoform X2</fullName>
    </submittedName>
</protein>
<sequence length="79" mass="8878">MKEFIGDVDWQESLKIRRRERHRLGSVVIRRTRCAAAVALRPTTFRSLPAANVATQPSARESITGVPRLKDEIPPGLVE</sequence>
<dbReference type="Proteomes" id="UP000504640">
    <property type="component" value="Unplaced"/>
</dbReference>
<evidence type="ECO:0000313" key="1">
    <source>
        <dbReference type="Proteomes" id="UP000504640"/>
    </source>
</evidence>